<sequence length="323" mass="34558">MTEFTAAFDWAKRHVDDGRLPHAVLGVADADGIRALEAFGPVAADATYPLFSITKILTGITATRAIERGLLTPQTPLTDALPEFGRGRDDVVRLWHLGSHSSGITEPALDTAVPLRTELLTRGRDFPAGSASRYSTLAYEGIAALYEHATGRTWDAGVAEWGASIGATGITLDPQEYVPVDGIEDSDLDWDRFVATRAAGAGLFARAEDLLRLGSDLLRTHRDGTAGVLTPAGLDLLRRPTTTGMARMDPYPAARGQDWGFTANLRSRGPGLISVDGFGHGGWAGTEFYVHPDHGAAWVLLTAKTGREDIDTDQLDNAVVARV</sequence>
<dbReference type="InterPro" id="IPR050789">
    <property type="entry name" value="Diverse_Enzym_Activities"/>
</dbReference>
<name>A0A9D2H2B0_9MICO</name>
<dbReference type="SUPFAM" id="SSF56601">
    <property type="entry name" value="beta-lactamase/transpeptidase-like"/>
    <property type="match status" value="1"/>
</dbReference>
<dbReference type="InterPro" id="IPR001466">
    <property type="entry name" value="Beta-lactam-related"/>
</dbReference>
<dbReference type="Pfam" id="PF00144">
    <property type="entry name" value="Beta-lactamase"/>
    <property type="match status" value="1"/>
</dbReference>
<dbReference type="PANTHER" id="PTHR43283">
    <property type="entry name" value="BETA-LACTAMASE-RELATED"/>
    <property type="match status" value="1"/>
</dbReference>
<evidence type="ECO:0000259" key="2">
    <source>
        <dbReference type="Pfam" id="PF00144"/>
    </source>
</evidence>
<dbReference type="AlphaFoldDB" id="A0A9D2H2B0"/>
<evidence type="ECO:0000256" key="1">
    <source>
        <dbReference type="ARBA" id="ARBA00022801"/>
    </source>
</evidence>
<protein>
    <submittedName>
        <fullName evidence="3">Beta-lactamase family protein</fullName>
    </submittedName>
</protein>
<evidence type="ECO:0000313" key="3">
    <source>
        <dbReference type="EMBL" id="HJA03313.1"/>
    </source>
</evidence>
<dbReference type="Proteomes" id="UP000824220">
    <property type="component" value="Unassembled WGS sequence"/>
</dbReference>
<comment type="caution">
    <text evidence="3">The sequence shown here is derived from an EMBL/GenBank/DDBJ whole genome shotgun (WGS) entry which is preliminary data.</text>
</comment>
<gene>
    <name evidence="3" type="ORF">H9800_00425</name>
</gene>
<accession>A0A9D2H2B0</accession>
<dbReference type="Gene3D" id="3.40.710.10">
    <property type="entry name" value="DD-peptidase/beta-lactamase superfamily"/>
    <property type="match status" value="1"/>
</dbReference>
<evidence type="ECO:0000313" key="4">
    <source>
        <dbReference type="Proteomes" id="UP000824220"/>
    </source>
</evidence>
<keyword evidence="1" id="KW-0378">Hydrolase</keyword>
<proteinExistence type="predicted"/>
<dbReference type="InterPro" id="IPR012338">
    <property type="entry name" value="Beta-lactam/transpept-like"/>
</dbReference>
<feature type="domain" description="Beta-lactamase-related" evidence="2">
    <location>
        <begin position="11"/>
        <end position="313"/>
    </location>
</feature>
<reference evidence="3" key="2">
    <citation type="submission" date="2021-04" db="EMBL/GenBank/DDBJ databases">
        <authorList>
            <person name="Gilroy R."/>
        </authorList>
    </citation>
    <scope>NUCLEOTIDE SEQUENCE</scope>
    <source>
        <strain evidence="3">ChiHjej8B7-3636</strain>
    </source>
</reference>
<organism evidence="3 4">
    <name type="scientific">Candidatus Microbacterium stercoravium</name>
    <dbReference type="NCBI Taxonomy" id="2838697"/>
    <lineage>
        <taxon>Bacteria</taxon>
        <taxon>Bacillati</taxon>
        <taxon>Actinomycetota</taxon>
        <taxon>Actinomycetes</taxon>
        <taxon>Micrococcales</taxon>
        <taxon>Microbacteriaceae</taxon>
        <taxon>Microbacterium</taxon>
    </lineage>
</organism>
<dbReference type="EMBL" id="DXAM01000008">
    <property type="protein sequence ID" value="HJA03313.1"/>
    <property type="molecule type" value="Genomic_DNA"/>
</dbReference>
<reference evidence="3" key="1">
    <citation type="journal article" date="2021" name="PeerJ">
        <title>Extensive microbial diversity within the chicken gut microbiome revealed by metagenomics and culture.</title>
        <authorList>
            <person name="Gilroy R."/>
            <person name="Ravi A."/>
            <person name="Getino M."/>
            <person name="Pursley I."/>
            <person name="Horton D.L."/>
            <person name="Alikhan N.F."/>
            <person name="Baker D."/>
            <person name="Gharbi K."/>
            <person name="Hall N."/>
            <person name="Watson M."/>
            <person name="Adriaenssens E.M."/>
            <person name="Foster-Nyarko E."/>
            <person name="Jarju S."/>
            <person name="Secka A."/>
            <person name="Antonio M."/>
            <person name="Oren A."/>
            <person name="Chaudhuri R.R."/>
            <person name="La Ragione R."/>
            <person name="Hildebrand F."/>
            <person name="Pallen M.J."/>
        </authorList>
    </citation>
    <scope>NUCLEOTIDE SEQUENCE</scope>
    <source>
        <strain evidence="3">ChiHjej8B7-3636</strain>
    </source>
</reference>
<dbReference type="PANTHER" id="PTHR43283:SF11">
    <property type="entry name" value="BETA-LACTAMASE-RELATED DOMAIN-CONTAINING PROTEIN"/>
    <property type="match status" value="1"/>
</dbReference>
<dbReference type="GO" id="GO:0016787">
    <property type="term" value="F:hydrolase activity"/>
    <property type="evidence" value="ECO:0007669"/>
    <property type="project" value="UniProtKB-KW"/>
</dbReference>